<feature type="transmembrane region" description="Helical" evidence="8">
    <location>
        <begin position="188"/>
        <end position="216"/>
    </location>
</feature>
<feature type="transmembrane region" description="Helical" evidence="8">
    <location>
        <begin position="100"/>
        <end position="123"/>
    </location>
</feature>
<dbReference type="RefSeq" id="WP_275568416.1">
    <property type="nucleotide sequence ID" value="NZ_JARGYC010000046.1"/>
</dbReference>
<keyword evidence="3" id="KW-0813">Transport</keyword>
<feature type="transmembrane region" description="Helical" evidence="8">
    <location>
        <begin position="135"/>
        <end position="161"/>
    </location>
</feature>
<evidence type="ECO:0000313" key="9">
    <source>
        <dbReference type="EMBL" id="MDF0602285.1"/>
    </source>
</evidence>
<organism evidence="9 10">
    <name type="scientific">Psychromarinibacter sediminicola</name>
    <dbReference type="NCBI Taxonomy" id="3033385"/>
    <lineage>
        <taxon>Bacteria</taxon>
        <taxon>Pseudomonadati</taxon>
        <taxon>Pseudomonadota</taxon>
        <taxon>Alphaproteobacteria</taxon>
        <taxon>Rhodobacterales</taxon>
        <taxon>Paracoccaceae</taxon>
        <taxon>Psychromarinibacter</taxon>
    </lineage>
</organism>
<name>A0AAE3T985_9RHOB</name>
<dbReference type="PANTHER" id="PTHR30269">
    <property type="entry name" value="TRANSMEMBRANE PROTEIN YFCA"/>
    <property type="match status" value="1"/>
</dbReference>
<evidence type="ECO:0000256" key="6">
    <source>
        <dbReference type="ARBA" id="ARBA00022989"/>
    </source>
</evidence>
<evidence type="ECO:0000256" key="5">
    <source>
        <dbReference type="ARBA" id="ARBA00022692"/>
    </source>
</evidence>
<evidence type="ECO:0000256" key="3">
    <source>
        <dbReference type="ARBA" id="ARBA00022448"/>
    </source>
</evidence>
<protein>
    <recommendedName>
        <fullName evidence="8">Probable membrane transporter protein</fullName>
    </recommendedName>
</protein>
<dbReference type="Pfam" id="PF01925">
    <property type="entry name" value="TauE"/>
    <property type="match status" value="1"/>
</dbReference>
<dbReference type="PANTHER" id="PTHR30269:SF37">
    <property type="entry name" value="MEMBRANE TRANSPORTER PROTEIN"/>
    <property type="match status" value="1"/>
</dbReference>
<comment type="subcellular location">
    <subcellularLocation>
        <location evidence="1 8">Cell membrane</location>
        <topology evidence="1 8">Multi-pass membrane protein</topology>
    </subcellularLocation>
</comment>
<keyword evidence="4 8" id="KW-1003">Cell membrane</keyword>
<reference evidence="9" key="1">
    <citation type="submission" date="2023-03" db="EMBL/GenBank/DDBJ databases">
        <title>Multiphase analysis and comparison of six strains from genera Psychromarinibacter, Lutimaribacter, and Maritimibacter, including a novel species: Psychromarinibacter sediminicola sp. nov.</title>
        <authorList>
            <person name="Wang Y.-H."/>
            <person name="Ye M.-Q."/>
            <person name="Du Z.-J."/>
        </authorList>
    </citation>
    <scope>NUCLEOTIDE SEQUENCE</scope>
    <source>
        <strain evidence="9">C21-152</strain>
    </source>
</reference>
<keyword evidence="5 8" id="KW-0812">Transmembrane</keyword>
<evidence type="ECO:0000256" key="2">
    <source>
        <dbReference type="ARBA" id="ARBA00009142"/>
    </source>
</evidence>
<feature type="transmembrane region" description="Helical" evidence="8">
    <location>
        <begin position="228"/>
        <end position="246"/>
    </location>
</feature>
<accession>A0AAE3T985</accession>
<keyword evidence="6 8" id="KW-1133">Transmembrane helix</keyword>
<evidence type="ECO:0000313" key="10">
    <source>
        <dbReference type="Proteomes" id="UP001220964"/>
    </source>
</evidence>
<dbReference type="EMBL" id="JARGYC010000046">
    <property type="protein sequence ID" value="MDF0602285.1"/>
    <property type="molecule type" value="Genomic_DNA"/>
</dbReference>
<comment type="caution">
    <text evidence="9">The sequence shown here is derived from an EMBL/GenBank/DDBJ whole genome shotgun (WGS) entry which is preliminary data.</text>
</comment>
<sequence>MELSLTLIALAVPAVLFAGVSKGGFGSGVAFAATPMLALILEPAQAVGLLLPLLIVMDLAALPPFWRQWHWPSARVLTLGGLPGVALGVALWRVADPDLLRLMIGAVALGFVVFQAARAAGLLRPAAHPWSDRAGLGMGVLAGFTSFISHAGGPAAAVYLLSRHLTKTEYQATTVIVFFALNLLKLPAYATLGIFSGASLLADLVLVPVAFAGVALGVWMHRRVSGRLFFALTYLFLVAAGSKLVFDALT</sequence>
<feature type="transmembrane region" description="Helical" evidence="8">
    <location>
        <begin position="74"/>
        <end position="94"/>
    </location>
</feature>
<keyword evidence="10" id="KW-1185">Reference proteome</keyword>
<dbReference type="Proteomes" id="UP001220964">
    <property type="component" value="Unassembled WGS sequence"/>
</dbReference>
<dbReference type="InterPro" id="IPR002781">
    <property type="entry name" value="TM_pro_TauE-like"/>
</dbReference>
<keyword evidence="7 8" id="KW-0472">Membrane</keyword>
<evidence type="ECO:0000256" key="1">
    <source>
        <dbReference type="ARBA" id="ARBA00004651"/>
    </source>
</evidence>
<evidence type="ECO:0000256" key="4">
    <source>
        <dbReference type="ARBA" id="ARBA00022475"/>
    </source>
</evidence>
<dbReference type="GO" id="GO:0005886">
    <property type="term" value="C:plasma membrane"/>
    <property type="evidence" value="ECO:0007669"/>
    <property type="project" value="UniProtKB-SubCell"/>
</dbReference>
<dbReference type="InterPro" id="IPR052017">
    <property type="entry name" value="TSUP"/>
</dbReference>
<dbReference type="AlphaFoldDB" id="A0AAE3T985"/>
<evidence type="ECO:0000256" key="7">
    <source>
        <dbReference type="ARBA" id="ARBA00023136"/>
    </source>
</evidence>
<comment type="similarity">
    <text evidence="2 8">Belongs to the 4-toluene sulfonate uptake permease (TSUP) (TC 2.A.102) family.</text>
</comment>
<gene>
    <name evidence="9" type="ORF">P1J78_16210</name>
</gene>
<feature type="transmembrane region" description="Helical" evidence="8">
    <location>
        <begin position="42"/>
        <end position="62"/>
    </location>
</feature>
<evidence type="ECO:0000256" key="8">
    <source>
        <dbReference type="RuleBase" id="RU363041"/>
    </source>
</evidence>
<proteinExistence type="inferred from homology"/>